<evidence type="ECO:0000256" key="4">
    <source>
        <dbReference type="RuleBase" id="RU000363"/>
    </source>
</evidence>
<dbReference type="InterPro" id="IPR023985">
    <property type="entry name" value="SDR_subfam_1"/>
</dbReference>
<dbReference type="EMBL" id="FNBE01000021">
    <property type="protein sequence ID" value="SDH37992.1"/>
    <property type="molecule type" value="Genomic_DNA"/>
</dbReference>
<dbReference type="FunFam" id="3.40.50.720:FF:000084">
    <property type="entry name" value="Short-chain dehydrogenase reductase"/>
    <property type="match status" value="1"/>
</dbReference>
<comment type="similarity">
    <text evidence="1 4">Belongs to the short-chain dehydrogenases/reductases (SDR) family.</text>
</comment>
<organism evidence="6 7">
    <name type="scientific">Pseudonocardia oroxyli</name>
    <dbReference type="NCBI Taxonomy" id="366584"/>
    <lineage>
        <taxon>Bacteria</taxon>
        <taxon>Bacillati</taxon>
        <taxon>Actinomycetota</taxon>
        <taxon>Actinomycetes</taxon>
        <taxon>Pseudonocardiales</taxon>
        <taxon>Pseudonocardiaceae</taxon>
        <taxon>Pseudonocardia</taxon>
    </lineage>
</organism>
<dbReference type="CDD" id="cd05233">
    <property type="entry name" value="SDR_c"/>
    <property type="match status" value="1"/>
</dbReference>
<proteinExistence type="inferred from homology"/>
<dbReference type="Pfam" id="PF00106">
    <property type="entry name" value="adh_short"/>
    <property type="match status" value="1"/>
</dbReference>
<accession>A0A1G8BXU4</accession>
<dbReference type="SUPFAM" id="SSF51735">
    <property type="entry name" value="NAD(P)-binding Rossmann-fold domains"/>
    <property type="match status" value="1"/>
</dbReference>
<dbReference type="PANTHER" id="PTHR42760:SF40">
    <property type="entry name" value="3-OXOACYL-[ACYL-CARRIER-PROTEIN] REDUCTASE, CHLOROPLASTIC"/>
    <property type="match status" value="1"/>
</dbReference>
<dbReference type="InterPro" id="IPR057326">
    <property type="entry name" value="KR_dom"/>
</dbReference>
<dbReference type="GO" id="GO:0030497">
    <property type="term" value="P:fatty acid elongation"/>
    <property type="evidence" value="ECO:0007669"/>
    <property type="project" value="TreeGrafter"/>
</dbReference>
<dbReference type="Proteomes" id="UP000198967">
    <property type="component" value="Unassembled WGS sequence"/>
</dbReference>
<evidence type="ECO:0000256" key="2">
    <source>
        <dbReference type="ARBA" id="ARBA00023002"/>
    </source>
</evidence>
<keyword evidence="2" id="KW-0560">Oxidoreductase</keyword>
<dbReference type="SMART" id="SM00822">
    <property type="entry name" value="PKS_KR"/>
    <property type="match status" value="1"/>
</dbReference>
<dbReference type="PROSITE" id="PS00061">
    <property type="entry name" value="ADH_SHORT"/>
    <property type="match status" value="1"/>
</dbReference>
<evidence type="ECO:0000256" key="3">
    <source>
        <dbReference type="ARBA" id="ARBA00023027"/>
    </source>
</evidence>
<dbReference type="PRINTS" id="PR00080">
    <property type="entry name" value="SDRFAMILY"/>
</dbReference>
<gene>
    <name evidence="6" type="ORF">SAMN05216377_121148</name>
</gene>
<dbReference type="PANTHER" id="PTHR42760">
    <property type="entry name" value="SHORT-CHAIN DEHYDROGENASES/REDUCTASES FAMILY MEMBER"/>
    <property type="match status" value="1"/>
</dbReference>
<dbReference type="GO" id="GO:0016616">
    <property type="term" value="F:oxidoreductase activity, acting on the CH-OH group of donors, NAD or NADP as acceptor"/>
    <property type="evidence" value="ECO:0007669"/>
    <property type="project" value="UniProtKB-ARBA"/>
</dbReference>
<dbReference type="InterPro" id="IPR020904">
    <property type="entry name" value="Sc_DH/Rdtase_CS"/>
</dbReference>
<evidence type="ECO:0000313" key="6">
    <source>
        <dbReference type="EMBL" id="SDH37992.1"/>
    </source>
</evidence>
<evidence type="ECO:0000256" key="1">
    <source>
        <dbReference type="ARBA" id="ARBA00006484"/>
    </source>
</evidence>
<sequence>MRSRLGTGRQVMNDRDDRHDGALLGRVALVTGGARGQGRAHAVRLARAGADIVVCDVTAPVETVRYTAATPHDLAETVREVEALDRRCVAVRADVRDLGAVEDVVARGIAELGRLDVVVANAGIATGSPLAEMSPQVWRTMLDVNLTGVFHTFRAVLPHLVAQGSGRLVATSSIVATTGARNSAHYAAAKAGVAALVKSLAFEVADHGIVVHAVMPAGVGTPMILHDEVYRMVRPDLAEPTRADAEAVFAAGRPRPGLLTPSEVADAVFALVTDRVRLRSGEALVLSNGMD</sequence>
<evidence type="ECO:0000313" key="7">
    <source>
        <dbReference type="Proteomes" id="UP000198967"/>
    </source>
</evidence>
<dbReference type="STRING" id="366584.SAMN05216377_121148"/>
<dbReference type="PRINTS" id="PR00081">
    <property type="entry name" value="GDHRDH"/>
</dbReference>
<evidence type="ECO:0000259" key="5">
    <source>
        <dbReference type="SMART" id="SM00822"/>
    </source>
</evidence>
<protein>
    <submittedName>
        <fullName evidence="6">SDR family mycofactocin-dependent oxidoreductase</fullName>
    </submittedName>
</protein>
<dbReference type="InterPro" id="IPR036291">
    <property type="entry name" value="NAD(P)-bd_dom_sf"/>
</dbReference>
<feature type="domain" description="Ketoreductase" evidence="5">
    <location>
        <begin position="26"/>
        <end position="219"/>
    </location>
</feature>
<dbReference type="InterPro" id="IPR002347">
    <property type="entry name" value="SDR_fam"/>
</dbReference>
<dbReference type="NCBIfam" id="TIGR03971">
    <property type="entry name" value="SDR_subfam_1"/>
    <property type="match status" value="1"/>
</dbReference>
<dbReference type="AlphaFoldDB" id="A0A1G8BXU4"/>
<dbReference type="Gene3D" id="3.40.50.720">
    <property type="entry name" value="NAD(P)-binding Rossmann-like Domain"/>
    <property type="match status" value="1"/>
</dbReference>
<keyword evidence="3" id="KW-0520">NAD</keyword>
<name>A0A1G8BXU4_PSEOR</name>
<reference evidence="6 7" key="1">
    <citation type="submission" date="2016-10" db="EMBL/GenBank/DDBJ databases">
        <authorList>
            <person name="de Groot N.N."/>
        </authorList>
    </citation>
    <scope>NUCLEOTIDE SEQUENCE [LARGE SCALE GENOMIC DNA]</scope>
    <source>
        <strain evidence="6 7">CGMCC 4.3143</strain>
    </source>
</reference>
<keyword evidence="7" id="KW-1185">Reference proteome</keyword>